<gene>
    <name evidence="3" type="primary">FG05782.1</name>
    <name evidence="2" type="ORF">FGRAMPH1_01T18749</name>
</gene>
<reference evidence="3 4" key="1">
    <citation type="journal article" date="2007" name="Science">
        <title>The Fusarium graminearum genome reveals a link between localized polymorphism and pathogen specialization.</title>
        <authorList>
            <person name="Cuomo C.A."/>
            <person name="Gueldener U."/>
            <person name="Xu J.-R."/>
            <person name="Trail F."/>
            <person name="Turgeon B.G."/>
            <person name="Di Pietro A."/>
            <person name="Walton J.D."/>
            <person name="Ma L.-J."/>
            <person name="Baker S.E."/>
            <person name="Rep M."/>
            <person name="Adam G."/>
            <person name="Antoniw J."/>
            <person name="Baldwin T."/>
            <person name="Calvo S.E."/>
            <person name="Chang Y.-L."/>
            <person name="DeCaprio D."/>
            <person name="Gale L.R."/>
            <person name="Gnerre S."/>
            <person name="Goswami R.S."/>
            <person name="Hammond-Kosack K."/>
            <person name="Harris L.J."/>
            <person name="Hilburn K."/>
            <person name="Kennell J.C."/>
            <person name="Kroken S."/>
            <person name="Magnuson J.K."/>
            <person name="Mannhaupt G."/>
            <person name="Mauceli E.W."/>
            <person name="Mewes H.-W."/>
            <person name="Mitterbauer R."/>
            <person name="Muehlbauer G."/>
            <person name="Muensterkoetter M."/>
            <person name="Nelson D."/>
            <person name="O'Donnell K."/>
            <person name="Ouellet T."/>
            <person name="Qi W."/>
            <person name="Quesneville H."/>
            <person name="Roncero M.I.G."/>
            <person name="Seong K.-Y."/>
            <person name="Tetko I.V."/>
            <person name="Urban M."/>
            <person name="Waalwijk C."/>
            <person name="Ward T.J."/>
            <person name="Yao J."/>
            <person name="Birren B.W."/>
            <person name="Kistler H.C."/>
        </authorList>
    </citation>
    <scope>NUCLEOTIDE SEQUENCE [LARGE SCALE GENOMIC DNA]</scope>
    <source>
        <strain evidence="4">ATCC MYA-4620 / CBS 123657 / FGSC 9075 / NRRL 31084 / PH-1</strain>
        <strain evidence="3">PH-1 / ATCC MYA-4620 / FGSC 9075 / NRRL 31084</strain>
    </source>
</reference>
<organism evidence="2 4">
    <name type="scientific">Gibberella zeae (strain ATCC MYA-4620 / CBS 123657 / FGSC 9075 / NRRL 31084 / PH-1)</name>
    <name type="common">Wheat head blight fungus</name>
    <name type="synonym">Fusarium graminearum</name>
    <dbReference type="NCBI Taxonomy" id="229533"/>
    <lineage>
        <taxon>Eukaryota</taxon>
        <taxon>Fungi</taxon>
        <taxon>Dikarya</taxon>
        <taxon>Ascomycota</taxon>
        <taxon>Pezizomycotina</taxon>
        <taxon>Sordariomycetes</taxon>
        <taxon>Hypocreomycetidae</taxon>
        <taxon>Hypocreales</taxon>
        <taxon>Nectriaceae</taxon>
        <taxon>Fusarium</taxon>
    </lineage>
</organism>
<dbReference type="AlphaFoldDB" id="I1RP31"/>
<dbReference type="eggNOG" id="ENOG502T371">
    <property type="taxonomic scope" value="Eukaryota"/>
</dbReference>
<reference evidence="3 4" key="2">
    <citation type="journal article" date="2010" name="Nature">
        <title>Comparative genomics reveals mobile pathogenicity chromosomes in Fusarium.</title>
        <authorList>
            <person name="Ma L.J."/>
            <person name="van der Does H.C."/>
            <person name="Borkovich K.A."/>
            <person name="Coleman J.J."/>
            <person name="Daboussi M.J."/>
            <person name="Di Pietro A."/>
            <person name="Dufresne M."/>
            <person name="Freitag M."/>
            <person name="Grabherr M."/>
            <person name="Henrissat B."/>
            <person name="Houterman P.M."/>
            <person name="Kang S."/>
            <person name="Shim W.B."/>
            <person name="Woloshuk C."/>
            <person name="Xie X."/>
            <person name="Xu J.R."/>
            <person name="Antoniw J."/>
            <person name="Baker S.E."/>
            <person name="Bluhm B.H."/>
            <person name="Breakspear A."/>
            <person name="Brown D.W."/>
            <person name="Butchko R.A."/>
            <person name="Chapman S."/>
            <person name="Coulson R."/>
            <person name="Coutinho P.M."/>
            <person name="Danchin E.G."/>
            <person name="Diener A."/>
            <person name="Gale L.R."/>
            <person name="Gardiner D.M."/>
            <person name="Goff S."/>
            <person name="Hammond-Kosack K.E."/>
            <person name="Hilburn K."/>
            <person name="Hua-Van A."/>
            <person name="Jonkers W."/>
            <person name="Kazan K."/>
            <person name="Kodira C.D."/>
            <person name="Koehrsen M."/>
            <person name="Kumar L."/>
            <person name="Lee Y.H."/>
            <person name="Li L."/>
            <person name="Manners J.M."/>
            <person name="Miranda-Saavedra D."/>
            <person name="Mukherjee M."/>
            <person name="Park G."/>
            <person name="Park J."/>
            <person name="Park S.Y."/>
            <person name="Proctor R.H."/>
            <person name="Regev A."/>
            <person name="Ruiz-Roldan M.C."/>
            <person name="Sain D."/>
            <person name="Sakthikumar S."/>
            <person name="Sykes S."/>
            <person name="Schwartz D.C."/>
            <person name="Turgeon B.G."/>
            <person name="Wapinski I."/>
            <person name="Yoder O."/>
            <person name="Young S."/>
            <person name="Zeng Q."/>
            <person name="Zhou S."/>
            <person name="Galagan J."/>
            <person name="Cuomo C.A."/>
            <person name="Kistler H.C."/>
            <person name="Rep M."/>
        </authorList>
    </citation>
    <scope>GENOME REANNOTATION</scope>
    <source>
        <strain evidence="4">ATCC MYA-4620 / CBS 123657 / FGSC 9075 / NRRL 31084 / PH-1</strain>
        <strain evidence="3">PH-1 / ATCC MYA-4620 / FGSC 9075 / NRRL 31084</strain>
    </source>
</reference>
<dbReference type="Proteomes" id="UP000070720">
    <property type="component" value="Chromosome 3"/>
</dbReference>
<dbReference type="RefSeq" id="XP_011324372.1">
    <property type="nucleotide sequence ID" value="XM_011326070.1"/>
</dbReference>
<dbReference type="HOGENOM" id="CLU_451293_0_0_1"/>
<feature type="compositionally biased region" description="Basic and acidic residues" evidence="1">
    <location>
        <begin position="83"/>
        <end position="96"/>
    </location>
</feature>
<feature type="compositionally biased region" description="Basic and acidic residues" evidence="1">
    <location>
        <begin position="586"/>
        <end position="600"/>
    </location>
</feature>
<dbReference type="OrthoDB" id="5106414at2759"/>
<proteinExistence type="predicted"/>
<accession>A0A098E4M6</accession>
<evidence type="ECO:0000313" key="4">
    <source>
        <dbReference type="Proteomes" id="UP000070720"/>
    </source>
</evidence>
<dbReference type="InParanoid" id="I1RP31"/>
<evidence type="ECO:0000313" key="2">
    <source>
        <dbReference type="EMBL" id="CEF88607.1"/>
    </source>
</evidence>
<reference evidence="2 4" key="3">
    <citation type="journal article" date="2015" name="BMC Genomics">
        <title>The completed genome sequence of the pathogenic ascomycete fungus Fusarium graminearum.</title>
        <authorList>
            <person name="King R."/>
            <person name="Urban M."/>
            <person name="Hammond-Kosack M.C."/>
            <person name="Hassani-Pak K."/>
            <person name="Hammond-Kosack K.E."/>
        </authorList>
    </citation>
    <scope>NUCLEOTIDE SEQUENCE [LARGE SCALE GENOMIC DNA]</scope>
    <source>
        <strain evidence="4">ATCC MYA-4620 / CBS 123657 / FGSC 9075 / NRRL 31084 / PH-1</strain>
        <strain evidence="2">PH-1</strain>
    </source>
</reference>
<name>I1RP31_GIBZE</name>
<feature type="region of interest" description="Disordered" evidence="1">
    <location>
        <begin position="393"/>
        <end position="603"/>
    </location>
</feature>
<dbReference type="EnsemblFungi" id="CEF88607">
    <property type="protein sequence ID" value="CEF88607"/>
    <property type="gene ID" value="FGRRES_05782"/>
</dbReference>
<feature type="compositionally biased region" description="Basic and acidic residues" evidence="1">
    <location>
        <begin position="7"/>
        <end position="17"/>
    </location>
</feature>
<accession>I1RP31</accession>
<feature type="compositionally biased region" description="Basic and acidic residues" evidence="1">
    <location>
        <begin position="393"/>
        <end position="410"/>
    </location>
</feature>
<keyword evidence="4" id="KW-1185">Reference proteome</keyword>
<feature type="region of interest" description="Disordered" evidence="1">
    <location>
        <begin position="1"/>
        <end position="201"/>
    </location>
</feature>
<sequence>MRSPRSPSKEKATEESPKFSYRAFSDFGTSPTPISRQTREDSDFWMGRYLAPGTPSPIRADQTSLFSPERRMGFPIREPSLTIREKGTGFHDDKLAKSQGNYHQPSLRRGSGIAYQIPEDARSSTTTSMNGGSFQWQPPSSQQSVSDSICQFDLNRRRPQRGDIQPVEHRPLAVITKYPRQPQPEPEPEPEPEPPNVHSRLPTADFESEIWPAVQDKVQSLIEEKVLGQIETMLQEREAELESLTRLPLLKADSSPEVYLAYVQFLQKRLKAMSKNSPMKRKTEAAMSLALDLEPGLETCLREHLAHIAAGENREEKSKDLQMNDREGQEEEEPGIDDEDVVMIPDEDDSDDVDEEDKILPSIERCTPFTTRAIMVQLHRYEGKYLASVRSAKLEKEKHSRVLSPLDRHPNMPNGSSDDPQQATGHLETSRKVIELEETPKGKSGDMSNDKKRHLEPPSTPTRASSKRRCMIKPAPGLTHSPASSTSSYFPSLDELFSSSLAKQSSPATQPSTINSQRSQATSLTYSPAVSKQEGTRDVSGAAPRPPVPLFGESPGLFMTPDPAPANNSFAIKRSASRSARNFDQIQREGRSPSRFRENTADFEALDTPQKLLLLFKRTRGKKS</sequence>
<evidence type="ECO:0000313" key="3">
    <source>
        <dbReference type="EnsemblFungi" id="CEF88607"/>
    </source>
</evidence>
<evidence type="ECO:0000256" key="1">
    <source>
        <dbReference type="SAM" id="MobiDB-lite"/>
    </source>
</evidence>
<feature type="compositionally biased region" description="Basic and acidic residues" evidence="1">
    <location>
        <begin position="428"/>
        <end position="456"/>
    </location>
</feature>
<dbReference type="VEuPathDB" id="FungiDB:FGRAMPH1_01G18749"/>
<reference evidence="3" key="4">
    <citation type="submission" date="2017-01" db="UniProtKB">
        <authorList>
            <consortium name="EnsemblFungi"/>
        </authorList>
    </citation>
    <scope>IDENTIFICATION</scope>
    <source>
        <strain evidence="3">PH-1 / ATCC MYA-4620 / FGSC 9075 / NRRL 31084</strain>
    </source>
</reference>
<feature type="compositionally biased region" description="Polar residues" evidence="1">
    <location>
        <begin position="413"/>
        <end position="424"/>
    </location>
</feature>
<feature type="compositionally biased region" description="Basic and acidic residues" evidence="1">
    <location>
        <begin position="311"/>
        <end position="327"/>
    </location>
</feature>
<feature type="compositionally biased region" description="Acidic residues" evidence="1">
    <location>
        <begin position="328"/>
        <end position="357"/>
    </location>
</feature>
<feature type="compositionally biased region" description="Polar residues" evidence="1">
    <location>
        <begin position="123"/>
        <end position="132"/>
    </location>
</feature>
<dbReference type="KEGG" id="fgr:FGSG_05782"/>
<feature type="compositionally biased region" description="Low complexity" evidence="1">
    <location>
        <begin position="133"/>
        <end position="151"/>
    </location>
</feature>
<protein>
    <submittedName>
        <fullName evidence="2">Chromosome 3, complete genome</fullName>
    </submittedName>
</protein>
<dbReference type="EMBL" id="HG970334">
    <property type="protein sequence ID" value="CEF88607.1"/>
    <property type="molecule type" value="Genomic_DNA"/>
</dbReference>
<feature type="compositionally biased region" description="Low complexity" evidence="1">
    <location>
        <begin position="481"/>
        <end position="492"/>
    </location>
</feature>
<dbReference type="STRING" id="229533.I1RP31"/>
<feature type="compositionally biased region" description="Polar residues" evidence="1">
    <location>
        <begin position="27"/>
        <end position="36"/>
    </location>
</feature>
<feature type="compositionally biased region" description="Polar residues" evidence="1">
    <location>
        <begin position="497"/>
        <end position="530"/>
    </location>
</feature>
<feature type="region of interest" description="Disordered" evidence="1">
    <location>
        <begin position="311"/>
        <end position="358"/>
    </location>
</feature>